<dbReference type="GO" id="GO:0003700">
    <property type="term" value="F:DNA-binding transcription factor activity"/>
    <property type="evidence" value="ECO:0007669"/>
    <property type="project" value="InterPro"/>
</dbReference>
<comment type="caution">
    <text evidence="2">The sequence shown here is derived from an EMBL/GenBank/DDBJ whole genome shotgun (WGS) entry which is preliminary data.</text>
</comment>
<proteinExistence type="predicted"/>
<protein>
    <submittedName>
        <fullName evidence="2">Protein LATERAL ROOT PRIMORDIUM 1</fullName>
    </submittedName>
</protein>
<name>A0AAW2Y5E7_9LAMI</name>
<dbReference type="GO" id="GO:0003677">
    <property type="term" value="F:DNA binding"/>
    <property type="evidence" value="ECO:0007669"/>
    <property type="project" value="TreeGrafter"/>
</dbReference>
<dbReference type="InterPro" id="IPR006511">
    <property type="entry name" value="SHI_C"/>
</dbReference>
<dbReference type="NCBIfam" id="TIGR01624">
    <property type="entry name" value="LRP1_Cterm"/>
    <property type="match status" value="1"/>
</dbReference>
<dbReference type="GO" id="GO:0045893">
    <property type="term" value="P:positive regulation of DNA-templated transcription"/>
    <property type="evidence" value="ECO:0007669"/>
    <property type="project" value="TreeGrafter"/>
</dbReference>
<evidence type="ECO:0000256" key="1">
    <source>
        <dbReference type="SAM" id="MobiDB-lite"/>
    </source>
</evidence>
<feature type="compositionally biased region" description="Low complexity" evidence="1">
    <location>
        <begin position="191"/>
        <end position="206"/>
    </location>
</feature>
<dbReference type="GO" id="GO:0005634">
    <property type="term" value="C:nucleus"/>
    <property type="evidence" value="ECO:0007669"/>
    <property type="project" value="TreeGrafter"/>
</dbReference>
<dbReference type="PANTHER" id="PTHR31604:SF30">
    <property type="entry name" value="PROTEIN LATERAL ROOT PRIMORDIUM 1"/>
    <property type="match status" value="1"/>
</dbReference>
<sequence length="342" mass="35322">MWSSAAASTRHINCGLPPEFFFVAPASSFQHHHHQEPAAAAATTINFDPHSLNASNAIGVGVGVGVIPLLTATPCVTQPSIAGGAAADEDLLNNARSRVEEVVVVELEGLPPWEQPLAKIVETKPRKTVHTGDAELVVKVEANDCATHVKSTWVPAARRRERQLIGGINPAAAGSSQSTSGTKKPRLGGASQTTTTASHTSTSNTTPREALKPALAIKFCLVLSVDASFKDSLPGQVRAPAVFKCVRVTALDDGEDEYAYQAVVRIGGHVFKGFLYDQGVEGREGLPNISELHLGGRGGGGGDNGGGRNGASSSPPVLDPSDIYAASGGGLLGGSSYGNPIN</sequence>
<reference evidence="2" key="1">
    <citation type="submission" date="2020-06" db="EMBL/GenBank/DDBJ databases">
        <authorList>
            <person name="Li T."/>
            <person name="Hu X."/>
            <person name="Zhang T."/>
            <person name="Song X."/>
            <person name="Zhang H."/>
            <person name="Dai N."/>
            <person name="Sheng W."/>
            <person name="Hou X."/>
            <person name="Wei L."/>
        </authorList>
    </citation>
    <scope>NUCLEOTIDE SEQUENCE</scope>
    <source>
        <strain evidence="2">KEN1</strain>
        <tissue evidence="2">Leaf</tissue>
    </source>
</reference>
<dbReference type="EMBL" id="JACGWN010000002">
    <property type="protein sequence ID" value="KAL0460919.1"/>
    <property type="molecule type" value="Genomic_DNA"/>
</dbReference>
<gene>
    <name evidence="2" type="ORF">Slati_0719100</name>
</gene>
<accession>A0AAW2Y5E7</accession>
<feature type="region of interest" description="Disordered" evidence="1">
    <location>
        <begin position="167"/>
        <end position="208"/>
    </location>
</feature>
<organism evidence="2">
    <name type="scientific">Sesamum latifolium</name>
    <dbReference type="NCBI Taxonomy" id="2727402"/>
    <lineage>
        <taxon>Eukaryota</taxon>
        <taxon>Viridiplantae</taxon>
        <taxon>Streptophyta</taxon>
        <taxon>Embryophyta</taxon>
        <taxon>Tracheophyta</taxon>
        <taxon>Spermatophyta</taxon>
        <taxon>Magnoliopsida</taxon>
        <taxon>eudicotyledons</taxon>
        <taxon>Gunneridae</taxon>
        <taxon>Pentapetalae</taxon>
        <taxon>asterids</taxon>
        <taxon>lamiids</taxon>
        <taxon>Lamiales</taxon>
        <taxon>Pedaliaceae</taxon>
        <taxon>Sesamum</taxon>
    </lineage>
</organism>
<feature type="compositionally biased region" description="Gly residues" evidence="1">
    <location>
        <begin position="295"/>
        <end position="309"/>
    </location>
</feature>
<dbReference type="PANTHER" id="PTHR31604">
    <property type="entry name" value="PROTEIN LATERAL ROOT PRIMORDIUM 1"/>
    <property type="match status" value="1"/>
</dbReference>
<dbReference type="AlphaFoldDB" id="A0AAW2Y5E7"/>
<evidence type="ECO:0000313" key="2">
    <source>
        <dbReference type="EMBL" id="KAL0460919.1"/>
    </source>
</evidence>
<feature type="region of interest" description="Disordered" evidence="1">
    <location>
        <begin position="287"/>
        <end position="323"/>
    </location>
</feature>
<reference evidence="2" key="2">
    <citation type="journal article" date="2024" name="Plant">
        <title>Genomic evolution and insights into agronomic trait innovations of Sesamum species.</title>
        <authorList>
            <person name="Miao H."/>
            <person name="Wang L."/>
            <person name="Qu L."/>
            <person name="Liu H."/>
            <person name="Sun Y."/>
            <person name="Le M."/>
            <person name="Wang Q."/>
            <person name="Wei S."/>
            <person name="Zheng Y."/>
            <person name="Lin W."/>
            <person name="Duan Y."/>
            <person name="Cao H."/>
            <person name="Xiong S."/>
            <person name="Wang X."/>
            <person name="Wei L."/>
            <person name="Li C."/>
            <person name="Ma Q."/>
            <person name="Ju M."/>
            <person name="Zhao R."/>
            <person name="Li G."/>
            <person name="Mu C."/>
            <person name="Tian Q."/>
            <person name="Mei H."/>
            <person name="Zhang T."/>
            <person name="Gao T."/>
            <person name="Zhang H."/>
        </authorList>
    </citation>
    <scope>NUCLEOTIDE SEQUENCE</scope>
    <source>
        <strain evidence="2">KEN1</strain>
    </source>
</reference>
<dbReference type="InterPro" id="IPR007818">
    <property type="entry name" value="SHI"/>
</dbReference>
<feature type="compositionally biased region" description="Low complexity" evidence="1">
    <location>
        <begin position="171"/>
        <end position="182"/>
    </location>
</feature>
<dbReference type="Pfam" id="PF05142">
    <property type="entry name" value="DUF702"/>
    <property type="match status" value="1"/>
</dbReference>